<evidence type="ECO:0000313" key="9">
    <source>
        <dbReference type="EMBL" id="OLF52271.1"/>
    </source>
</evidence>
<dbReference type="PIRSF" id="PIRSF006102">
    <property type="entry name" value="NQR_DE"/>
    <property type="match status" value="1"/>
</dbReference>
<reference evidence="9 10" key="1">
    <citation type="submission" date="2016-12" db="EMBL/GenBank/DDBJ databases">
        <authorList>
            <person name="Song W.-J."/>
            <person name="Kurnit D.M."/>
        </authorList>
    </citation>
    <scope>NUCLEOTIDE SEQUENCE [LARGE SCALE GENOMIC DNA]</scope>
    <source>
        <strain evidence="9 10">PCL1601</strain>
    </source>
</reference>
<feature type="transmembrane region" description="Helical" evidence="8">
    <location>
        <begin position="152"/>
        <end position="181"/>
    </location>
</feature>
<evidence type="ECO:0000256" key="4">
    <source>
        <dbReference type="ARBA" id="ARBA00022692"/>
    </source>
</evidence>
<dbReference type="InterPro" id="IPR003667">
    <property type="entry name" value="NqrDE/RnfAE"/>
</dbReference>
<keyword evidence="7 8" id="KW-0472">Membrane</keyword>
<evidence type="ECO:0000256" key="2">
    <source>
        <dbReference type="ARBA" id="ARBA00022448"/>
    </source>
</evidence>
<keyword evidence="3" id="KW-0997">Cell inner membrane</keyword>
<dbReference type="AlphaFoldDB" id="A0A1Q8EKE4"/>
<evidence type="ECO:0000256" key="8">
    <source>
        <dbReference type="SAM" id="Phobius"/>
    </source>
</evidence>
<dbReference type="GO" id="GO:0005886">
    <property type="term" value="C:plasma membrane"/>
    <property type="evidence" value="ECO:0007669"/>
    <property type="project" value="TreeGrafter"/>
</dbReference>
<sequence length="199" mass="21322">MNKPSNLRNALMLAPLIGATDSLVKALGLALAFLWISTLFGVGMNALRSRLAGQGRLGASILLSAALTSCTMLITQAWAFELHQQLALYLSLIAVQCLVLEHQDFFRQPGRLRFTGLFCLLLISLGALREALGSGSIGSHLQWLLGITDRDWPGWVLSASGGLHLLTLAPGGFILLGLLLAARQAWAASSTSHRPPSRK</sequence>
<keyword evidence="3" id="KW-1003">Cell membrane</keyword>
<dbReference type="EMBL" id="MSCT01000020">
    <property type="protein sequence ID" value="OLF52271.1"/>
    <property type="molecule type" value="Genomic_DNA"/>
</dbReference>
<comment type="caution">
    <text evidence="9">The sequence shown here is derived from an EMBL/GenBank/DDBJ whole genome shotgun (WGS) entry which is preliminary data.</text>
</comment>
<gene>
    <name evidence="9" type="ORF">BTN82_23140</name>
</gene>
<dbReference type="Pfam" id="PF02508">
    <property type="entry name" value="Rnf-Nqr"/>
    <property type="match status" value="1"/>
</dbReference>
<evidence type="ECO:0000256" key="1">
    <source>
        <dbReference type="ARBA" id="ARBA00004127"/>
    </source>
</evidence>
<dbReference type="OrthoDB" id="7028957at2"/>
<comment type="subcellular location">
    <subcellularLocation>
        <location evidence="1">Endomembrane system</location>
        <topology evidence="1">Multi-pass membrane protein</topology>
    </subcellularLocation>
</comment>
<dbReference type="PANTHER" id="PTHR30586">
    <property type="entry name" value="ELECTRON TRANSPORT COMPLEX PROTEIN RNFE"/>
    <property type="match status" value="1"/>
</dbReference>
<proteinExistence type="predicted"/>
<dbReference type="RefSeq" id="WP_075121418.1">
    <property type="nucleotide sequence ID" value="NZ_MSCT01000020.1"/>
</dbReference>
<keyword evidence="6 8" id="KW-1133">Transmembrane helix</keyword>
<name>A0A1Q8EKE4_9PSED</name>
<evidence type="ECO:0000313" key="10">
    <source>
        <dbReference type="Proteomes" id="UP000185578"/>
    </source>
</evidence>
<evidence type="ECO:0000256" key="7">
    <source>
        <dbReference type="ARBA" id="ARBA00023136"/>
    </source>
</evidence>
<dbReference type="GO" id="GO:0012505">
    <property type="term" value="C:endomembrane system"/>
    <property type="evidence" value="ECO:0007669"/>
    <property type="project" value="UniProtKB-SubCell"/>
</dbReference>
<organism evidence="9 10">
    <name type="scientific">Pseudomonas chlororaphis</name>
    <dbReference type="NCBI Taxonomy" id="587753"/>
    <lineage>
        <taxon>Bacteria</taxon>
        <taxon>Pseudomonadati</taxon>
        <taxon>Pseudomonadota</taxon>
        <taxon>Gammaproteobacteria</taxon>
        <taxon>Pseudomonadales</taxon>
        <taxon>Pseudomonadaceae</taxon>
        <taxon>Pseudomonas</taxon>
    </lineage>
</organism>
<dbReference type="Proteomes" id="UP000185578">
    <property type="component" value="Unassembled WGS sequence"/>
</dbReference>
<feature type="transmembrane region" description="Helical" evidence="8">
    <location>
        <begin position="26"/>
        <end position="47"/>
    </location>
</feature>
<evidence type="ECO:0000256" key="5">
    <source>
        <dbReference type="ARBA" id="ARBA00022967"/>
    </source>
</evidence>
<keyword evidence="5" id="KW-1278">Translocase</keyword>
<accession>A0A1Q8EKE4</accession>
<dbReference type="PANTHER" id="PTHR30586:SF0">
    <property type="entry name" value="ION-TRANSLOCATING OXIDOREDUCTASE COMPLEX SUBUNIT E"/>
    <property type="match status" value="1"/>
</dbReference>
<keyword evidence="4 8" id="KW-0812">Transmembrane</keyword>
<protein>
    <submittedName>
        <fullName evidence="9">NADH:quinone oxidoreductase</fullName>
    </submittedName>
</protein>
<keyword evidence="2" id="KW-0813">Transport</keyword>
<feature type="transmembrane region" description="Helical" evidence="8">
    <location>
        <begin position="59"/>
        <end position="80"/>
    </location>
</feature>
<evidence type="ECO:0000256" key="6">
    <source>
        <dbReference type="ARBA" id="ARBA00022989"/>
    </source>
</evidence>
<evidence type="ECO:0000256" key="3">
    <source>
        <dbReference type="ARBA" id="ARBA00022519"/>
    </source>
</evidence>